<comment type="caution">
    <text evidence="11">The sequence shown here is derived from an EMBL/GenBank/DDBJ whole genome shotgun (WGS) entry which is preliminary data.</text>
</comment>
<keyword evidence="5 10" id="KW-0812">Transmembrane</keyword>
<accession>A0ABP8HPN4</accession>
<evidence type="ECO:0000313" key="12">
    <source>
        <dbReference type="Proteomes" id="UP001501671"/>
    </source>
</evidence>
<keyword evidence="11" id="KW-0966">Cell projection</keyword>
<comment type="function">
    <text evidence="1 10">Role in flagellar biosynthesis.</text>
</comment>
<comment type="similarity">
    <text evidence="2 10">Belongs to the FliR/MopE/SpaR family.</text>
</comment>
<feature type="transmembrane region" description="Helical" evidence="10">
    <location>
        <begin position="172"/>
        <end position="201"/>
    </location>
</feature>
<keyword evidence="7 10" id="KW-0472">Membrane</keyword>
<evidence type="ECO:0000256" key="7">
    <source>
        <dbReference type="ARBA" id="ARBA00023136"/>
    </source>
</evidence>
<dbReference type="Proteomes" id="UP001501671">
    <property type="component" value="Unassembled WGS sequence"/>
</dbReference>
<evidence type="ECO:0000256" key="1">
    <source>
        <dbReference type="ARBA" id="ARBA00002578"/>
    </source>
</evidence>
<feature type="transmembrane region" description="Helical" evidence="10">
    <location>
        <begin position="69"/>
        <end position="88"/>
    </location>
</feature>
<evidence type="ECO:0000256" key="8">
    <source>
        <dbReference type="ARBA" id="ARBA00023143"/>
    </source>
</evidence>
<dbReference type="InterPro" id="IPR006303">
    <property type="entry name" value="FliR"/>
</dbReference>
<evidence type="ECO:0000256" key="2">
    <source>
        <dbReference type="ARBA" id="ARBA00009772"/>
    </source>
</evidence>
<dbReference type="RefSeq" id="WP_345252105.1">
    <property type="nucleotide sequence ID" value="NZ_BAABFO010000033.1"/>
</dbReference>
<proteinExistence type="inferred from homology"/>
<evidence type="ECO:0000256" key="3">
    <source>
        <dbReference type="ARBA" id="ARBA00021717"/>
    </source>
</evidence>
<comment type="subcellular location">
    <subcellularLocation>
        <location evidence="10">Cell membrane</location>
        <topology evidence="10">Multi-pass membrane protein</topology>
    </subcellularLocation>
    <subcellularLocation>
        <location evidence="10">Bacterial flagellum basal body</location>
    </subcellularLocation>
</comment>
<dbReference type="NCBIfam" id="TIGR01400">
    <property type="entry name" value="fliR"/>
    <property type="match status" value="1"/>
</dbReference>
<name>A0ABP8HPN4_9BURK</name>
<feature type="transmembrane region" description="Helical" evidence="10">
    <location>
        <begin position="12"/>
        <end position="33"/>
    </location>
</feature>
<dbReference type="InterPro" id="IPR002010">
    <property type="entry name" value="T3SS_IM_R"/>
</dbReference>
<feature type="transmembrane region" description="Helical" evidence="10">
    <location>
        <begin position="45"/>
        <end position="63"/>
    </location>
</feature>
<evidence type="ECO:0000313" key="11">
    <source>
        <dbReference type="EMBL" id="GAA4342303.1"/>
    </source>
</evidence>
<evidence type="ECO:0000256" key="10">
    <source>
        <dbReference type="RuleBase" id="RU362071"/>
    </source>
</evidence>
<keyword evidence="11" id="KW-0282">Flagellum</keyword>
<dbReference type="EMBL" id="BAABFO010000033">
    <property type="protein sequence ID" value="GAA4342303.1"/>
    <property type="molecule type" value="Genomic_DNA"/>
</dbReference>
<evidence type="ECO:0000256" key="4">
    <source>
        <dbReference type="ARBA" id="ARBA00022475"/>
    </source>
</evidence>
<evidence type="ECO:0000256" key="9">
    <source>
        <dbReference type="NCBIfam" id="TIGR01400"/>
    </source>
</evidence>
<evidence type="ECO:0000256" key="5">
    <source>
        <dbReference type="ARBA" id="ARBA00022692"/>
    </source>
</evidence>
<feature type="transmembrane region" description="Helical" evidence="10">
    <location>
        <begin position="213"/>
        <end position="236"/>
    </location>
</feature>
<dbReference type="Pfam" id="PF01311">
    <property type="entry name" value="Bac_export_1"/>
    <property type="match status" value="1"/>
</dbReference>
<sequence>MVSFTDAQVYAALASWLWPFVRVLALIQTAPFFGHRAVPQRAKVGLALLISGLLAPAAAAPPVDAFSATGLLLLLQQIIVGASLGFGLRAVFSAFELAGDLIGMQMGLGFASFLDPQRGQPSPLLATFLMLLALLVFISTDGHLVLLMTLGESFEVIPIAPAPLQGLDWMRLAGLGAIVFSAGLQIALPVAAAVLSLNVALGFVSRSAPQLNVFNLGFAITLLAGMLLLWMTLGVLAGPVERVVGIPVPYFKASVVR</sequence>
<reference evidence="12" key="1">
    <citation type="journal article" date="2019" name="Int. J. Syst. Evol. Microbiol.">
        <title>The Global Catalogue of Microorganisms (GCM) 10K type strain sequencing project: providing services to taxonomists for standard genome sequencing and annotation.</title>
        <authorList>
            <consortium name="The Broad Institute Genomics Platform"/>
            <consortium name="The Broad Institute Genome Sequencing Center for Infectious Disease"/>
            <person name="Wu L."/>
            <person name="Ma J."/>
        </authorList>
    </citation>
    <scope>NUCLEOTIDE SEQUENCE [LARGE SCALE GENOMIC DNA]</scope>
    <source>
        <strain evidence="12">JCM 17666</strain>
    </source>
</reference>
<dbReference type="PRINTS" id="PR00953">
    <property type="entry name" value="TYPE3IMRPROT"/>
</dbReference>
<keyword evidence="6 10" id="KW-1133">Transmembrane helix</keyword>
<keyword evidence="8 10" id="KW-0975">Bacterial flagellum</keyword>
<dbReference type="PANTHER" id="PTHR30065">
    <property type="entry name" value="FLAGELLAR BIOSYNTHETIC PROTEIN FLIR"/>
    <property type="match status" value="1"/>
</dbReference>
<keyword evidence="12" id="KW-1185">Reference proteome</keyword>
<feature type="transmembrane region" description="Helical" evidence="10">
    <location>
        <begin position="126"/>
        <end position="151"/>
    </location>
</feature>
<protein>
    <recommendedName>
        <fullName evidence="3 9">Flagellar biosynthetic protein FliR</fullName>
    </recommendedName>
</protein>
<keyword evidence="4 10" id="KW-1003">Cell membrane</keyword>
<keyword evidence="11" id="KW-0969">Cilium</keyword>
<evidence type="ECO:0000256" key="6">
    <source>
        <dbReference type="ARBA" id="ARBA00022989"/>
    </source>
</evidence>
<dbReference type="PANTHER" id="PTHR30065:SF8">
    <property type="entry name" value="FLAGELLAR BIOSYNTHETIC PROTEIN FLIR"/>
    <property type="match status" value="1"/>
</dbReference>
<organism evidence="11 12">
    <name type="scientific">Pigmentiphaga soli</name>
    <dbReference type="NCBI Taxonomy" id="1007095"/>
    <lineage>
        <taxon>Bacteria</taxon>
        <taxon>Pseudomonadati</taxon>
        <taxon>Pseudomonadota</taxon>
        <taxon>Betaproteobacteria</taxon>
        <taxon>Burkholderiales</taxon>
        <taxon>Alcaligenaceae</taxon>
        <taxon>Pigmentiphaga</taxon>
    </lineage>
</organism>
<gene>
    <name evidence="11" type="primary">fliR</name>
    <name evidence="11" type="ORF">GCM10023144_44190</name>
</gene>